<keyword evidence="4 7" id="KW-0808">Transferase</keyword>
<keyword evidence="8" id="KW-1185">Reference proteome</keyword>
<evidence type="ECO:0000256" key="5">
    <source>
        <dbReference type="ARBA" id="ARBA00023136"/>
    </source>
</evidence>
<protein>
    <submittedName>
        <fullName evidence="7">KDO2-lipid IV(A) lauroyltransferase</fullName>
    </submittedName>
</protein>
<gene>
    <name evidence="7" type="ORF">SAMN05660742_101163</name>
</gene>
<dbReference type="GO" id="GO:0009247">
    <property type="term" value="P:glycolipid biosynthetic process"/>
    <property type="evidence" value="ECO:0007669"/>
    <property type="project" value="UniProtKB-ARBA"/>
</dbReference>
<keyword evidence="6" id="KW-0012">Acyltransferase</keyword>
<organism evidence="7 8">
    <name type="scientific">Propionispira arboris</name>
    <dbReference type="NCBI Taxonomy" id="84035"/>
    <lineage>
        <taxon>Bacteria</taxon>
        <taxon>Bacillati</taxon>
        <taxon>Bacillota</taxon>
        <taxon>Negativicutes</taxon>
        <taxon>Selenomonadales</taxon>
        <taxon>Selenomonadaceae</taxon>
        <taxon>Propionispira</taxon>
    </lineage>
</organism>
<dbReference type="Proteomes" id="UP000199662">
    <property type="component" value="Unassembled WGS sequence"/>
</dbReference>
<dbReference type="PIRSF" id="PIRSF026649">
    <property type="entry name" value="MsbB"/>
    <property type="match status" value="1"/>
</dbReference>
<keyword evidence="2" id="KW-1003">Cell membrane</keyword>
<proteinExistence type="predicted"/>
<evidence type="ECO:0000256" key="6">
    <source>
        <dbReference type="ARBA" id="ARBA00023315"/>
    </source>
</evidence>
<dbReference type="STRING" id="84035.SAMN05660742_101163"/>
<evidence type="ECO:0000313" key="7">
    <source>
        <dbReference type="EMBL" id="SEI82677.1"/>
    </source>
</evidence>
<dbReference type="RefSeq" id="WP_091828392.1">
    <property type="nucleotide sequence ID" value="NZ_FNZK01000001.1"/>
</dbReference>
<dbReference type="GO" id="GO:0016746">
    <property type="term" value="F:acyltransferase activity"/>
    <property type="evidence" value="ECO:0007669"/>
    <property type="project" value="UniProtKB-KW"/>
</dbReference>
<keyword evidence="5" id="KW-0472">Membrane</keyword>
<keyword evidence="3" id="KW-0997">Cell inner membrane</keyword>
<accession>A0A1H6TZJ5</accession>
<sequence>MSYYISKIFSHIICLLPNSVNRSIGSFLGELTWLLVPKKRKRMAVRNILQCLHVAPAEAAQIAKKSWTRFGRMIIDILLYPKIKQNINRYAVIEGREYLEEALALGRGGIIATAHSGNWELLGGALASNGFPLVGVAQKQTHKNMDRFINEYRELIGMHVTYKTGVREMIQMLGQGWLIGLLMDQDAGSKGIIAKFFNRDTACVQGPASLARFKNAPILPVFITENKDGLHTIHIYKALFVNQTKNKQDDIAKMTAQLTNIIEKHIQNYPEEWFWLHDRWKSVEKRD</sequence>
<dbReference type="AlphaFoldDB" id="A0A1H6TZJ5"/>
<dbReference type="PANTHER" id="PTHR30606:SF10">
    <property type="entry name" value="PHOSPHATIDYLINOSITOL MANNOSIDE ACYLTRANSFERASE"/>
    <property type="match status" value="1"/>
</dbReference>
<dbReference type="InterPro" id="IPR004960">
    <property type="entry name" value="LipA_acyltrans"/>
</dbReference>
<name>A0A1H6TZJ5_9FIRM</name>
<evidence type="ECO:0000256" key="4">
    <source>
        <dbReference type="ARBA" id="ARBA00022679"/>
    </source>
</evidence>
<evidence type="ECO:0000256" key="1">
    <source>
        <dbReference type="ARBA" id="ARBA00004533"/>
    </source>
</evidence>
<evidence type="ECO:0000256" key="2">
    <source>
        <dbReference type="ARBA" id="ARBA00022475"/>
    </source>
</evidence>
<dbReference type="CDD" id="cd07984">
    <property type="entry name" value="LPLAT_LABLAT-like"/>
    <property type="match status" value="1"/>
</dbReference>
<dbReference type="PANTHER" id="PTHR30606">
    <property type="entry name" value="LIPID A BIOSYNTHESIS LAUROYL ACYLTRANSFERASE"/>
    <property type="match status" value="1"/>
</dbReference>
<evidence type="ECO:0000313" key="8">
    <source>
        <dbReference type="Proteomes" id="UP000199662"/>
    </source>
</evidence>
<comment type="subcellular location">
    <subcellularLocation>
        <location evidence="1">Cell inner membrane</location>
    </subcellularLocation>
</comment>
<dbReference type="Pfam" id="PF03279">
    <property type="entry name" value="Lip_A_acyltrans"/>
    <property type="match status" value="1"/>
</dbReference>
<dbReference type="GO" id="GO:0005886">
    <property type="term" value="C:plasma membrane"/>
    <property type="evidence" value="ECO:0007669"/>
    <property type="project" value="UniProtKB-SubCell"/>
</dbReference>
<dbReference type="EMBL" id="FNZK01000001">
    <property type="protein sequence ID" value="SEI82677.1"/>
    <property type="molecule type" value="Genomic_DNA"/>
</dbReference>
<reference evidence="7 8" key="1">
    <citation type="submission" date="2016-10" db="EMBL/GenBank/DDBJ databases">
        <authorList>
            <person name="de Groot N.N."/>
        </authorList>
    </citation>
    <scope>NUCLEOTIDE SEQUENCE [LARGE SCALE GENOMIC DNA]</scope>
    <source>
        <strain evidence="7 8">DSM 2179</strain>
    </source>
</reference>
<evidence type="ECO:0000256" key="3">
    <source>
        <dbReference type="ARBA" id="ARBA00022519"/>
    </source>
</evidence>